<keyword evidence="3" id="KW-1185">Reference proteome</keyword>
<dbReference type="Gene3D" id="3.40.50.1000">
    <property type="entry name" value="HAD superfamily/HAD-like"/>
    <property type="match status" value="1"/>
</dbReference>
<organism evidence="2 3">
    <name type="scientific">Coniochaeta hoffmannii</name>
    <dbReference type="NCBI Taxonomy" id="91930"/>
    <lineage>
        <taxon>Eukaryota</taxon>
        <taxon>Fungi</taxon>
        <taxon>Dikarya</taxon>
        <taxon>Ascomycota</taxon>
        <taxon>Pezizomycotina</taxon>
        <taxon>Sordariomycetes</taxon>
        <taxon>Sordariomycetidae</taxon>
        <taxon>Coniochaetales</taxon>
        <taxon>Coniochaetaceae</taxon>
        <taxon>Coniochaeta</taxon>
    </lineage>
</organism>
<dbReference type="InterPro" id="IPR023214">
    <property type="entry name" value="HAD_sf"/>
</dbReference>
<dbReference type="SFLD" id="SFLDS00003">
    <property type="entry name" value="Haloacid_Dehalogenase"/>
    <property type="match status" value="1"/>
</dbReference>
<sequence length="237" mass="26168">MPKKLSKPSASVSTIGTTTSSSTADPSLPSFLTDGLPIPSLFVFDLDYTLWPFWVDTHVTPPIKPTPPTSTPYTTSATDRTGDTFTFYSDVPSIIHTLSSTPKVRIAVASRTHAPELARDMLKLLYVGPPPGSQQQGGGEGGEGRKRDKGSSSNKPKRALDLFDGGLEIYPSSKIRHMEALAKRNGVRYEEILFLDDESRNRDTESLGVTMWLVPDGVTWREVEDGVREWRARRGMR</sequence>
<feature type="compositionally biased region" description="Low complexity" evidence="1">
    <location>
        <begin position="9"/>
        <end position="23"/>
    </location>
</feature>
<dbReference type="PANTHER" id="PTHR17901">
    <property type="entry name" value="MAGNESIUM-DEPENDENT PHOSPHATASE 1 MDP1"/>
    <property type="match status" value="1"/>
</dbReference>
<protein>
    <submittedName>
        <fullName evidence="2">Magnesium-dependent phosphatase-1</fullName>
    </submittedName>
</protein>
<dbReference type="InterPro" id="IPR036412">
    <property type="entry name" value="HAD-like_sf"/>
</dbReference>
<evidence type="ECO:0000256" key="1">
    <source>
        <dbReference type="SAM" id="MobiDB-lite"/>
    </source>
</evidence>
<dbReference type="AlphaFoldDB" id="A0AA38SBI5"/>
<comment type="caution">
    <text evidence="2">The sequence shown here is derived from an EMBL/GenBank/DDBJ whole genome shotgun (WGS) entry which is preliminary data.</text>
</comment>
<name>A0AA38SBI5_9PEZI</name>
<proteinExistence type="predicted"/>
<dbReference type="Proteomes" id="UP001174691">
    <property type="component" value="Unassembled WGS sequence"/>
</dbReference>
<dbReference type="InterPro" id="IPR010036">
    <property type="entry name" value="MDP_1_eu_arc"/>
</dbReference>
<feature type="region of interest" description="Disordered" evidence="1">
    <location>
        <begin position="1"/>
        <end position="26"/>
    </location>
</feature>
<dbReference type="SFLD" id="SFLDG01129">
    <property type="entry name" value="C1.5:_HAD__Beta-PGM__Phosphata"/>
    <property type="match status" value="1"/>
</dbReference>
<dbReference type="EMBL" id="JANBVN010000019">
    <property type="protein sequence ID" value="KAJ9161701.1"/>
    <property type="molecule type" value="Genomic_DNA"/>
</dbReference>
<gene>
    <name evidence="2" type="ORF">NKR19_g2014</name>
</gene>
<evidence type="ECO:0000313" key="3">
    <source>
        <dbReference type="Proteomes" id="UP001174691"/>
    </source>
</evidence>
<dbReference type="GO" id="GO:0003993">
    <property type="term" value="F:acid phosphatase activity"/>
    <property type="evidence" value="ECO:0007669"/>
    <property type="project" value="TreeGrafter"/>
</dbReference>
<dbReference type="SFLD" id="SFLDG01131">
    <property type="entry name" value="C1.5.2:_MDP_Like"/>
    <property type="match status" value="1"/>
</dbReference>
<accession>A0AA38SBI5</accession>
<dbReference type="Pfam" id="PF12689">
    <property type="entry name" value="Acid_PPase"/>
    <property type="match status" value="1"/>
</dbReference>
<evidence type="ECO:0000313" key="2">
    <source>
        <dbReference type="EMBL" id="KAJ9161701.1"/>
    </source>
</evidence>
<dbReference type="SUPFAM" id="SSF56784">
    <property type="entry name" value="HAD-like"/>
    <property type="match status" value="1"/>
</dbReference>
<feature type="region of interest" description="Disordered" evidence="1">
    <location>
        <begin position="126"/>
        <end position="159"/>
    </location>
</feature>
<dbReference type="PANTHER" id="PTHR17901:SF14">
    <property type="entry name" value="MAGNESIUM-DEPENDENT PHOSPHATASE 1"/>
    <property type="match status" value="1"/>
</dbReference>
<reference evidence="2" key="1">
    <citation type="submission" date="2022-07" db="EMBL/GenBank/DDBJ databases">
        <title>Fungi with potential for degradation of polypropylene.</title>
        <authorList>
            <person name="Gostincar C."/>
        </authorList>
    </citation>
    <scope>NUCLEOTIDE SEQUENCE</scope>
    <source>
        <strain evidence="2">EXF-13287</strain>
    </source>
</reference>